<organism evidence="2 3">
    <name type="scientific">Lithospermum erythrorhizon</name>
    <name type="common">Purple gromwell</name>
    <name type="synonym">Lithospermum officinale var. erythrorhizon</name>
    <dbReference type="NCBI Taxonomy" id="34254"/>
    <lineage>
        <taxon>Eukaryota</taxon>
        <taxon>Viridiplantae</taxon>
        <taxon>Streptophyta</taxon>
        <taxon>Embryophyta</taxon>
        <taxon>Tracheophyta</taxon>
        <taxon>Spermatophyta</taxon>
        <taxon>Magnoliopsida</taxon>
        <taxon>eudicotyledons</taxon>
        <taxon>Gunneridae</taxon>
        <taxon>Pentapetalae</taxon>
        <taxon>asterids</taxon>
        <taxon>lamiids</taxon>
        <taxon>Boraginales</taxon>
        <taxon>Boraginaceae</taxon>
        <taxon>Boraginoideae</taxon>
        <taxon>Lithospermeae</taxon>
        <taxon>Lithospermum</taxon>
    </lineage>
</organism>
<dbReference type="PANTHER" id="PTHR31133">
    <property type="entry name" value="MEMBRANE PROTEIN"/>
    <property type="match status" value="1"/>
</dbReference>
<feature type="transmembrane region" description="Helical" evidence="1">
    <location>
        <begin position="36"/>
        <end position="67"/>
    </location>
</feature>
<keyword evidence="1" id="KW-0812">Transmembrane</keyword>
<gene>
    <name evidence="2" type="ORF">LIER_25545</name>
</gene>
<dbReference type="AlphaFoldDB" id="A0AAV3R584"/>
<keyword evidence="1" id="KW-0472">Membrane</keyword>
<feature type="transmembrane region" description="Helical" evidence="1">
    <location>
        <begin position="177"/>
        <end position="206"/>
    </location>
</feature>
<reference evidence="2 3" key="1">
    <citation type="submission" date="2024-01" db="EMBL/GenBank/DDBJ databases">
        <title>The complete chloroplast genome sequence of Lithospermum erythrorhizon: insights into the phylogenetic relationship among Boraginaceae species and the maternal lineages of purple gromwells.</title>
        <authorList>
            <person name="Okada T."/>
            <person name="Watanabe K."/>
        </authorList>
    </citation>
    <scope>NUCLEOTIDE SEQUENCE [LARGE SCALE GENOMIC DNA]</scope>
</reference>
<keyword evidence="3" id="KW-1185">Reference proteome</keyword>
<protein>
    <submittedName>
        <fullName evidence="2">Uncharacterized protein</fullName>
    </submittedName>
</protein>
<evidence type="ECO:0000313" key="2">
    <source>
        <dbReference type="EMBL" id="GAA0171539.1"/>
    </source>
</evidence>
<feature type="transmembrane region" description="Helical" evidence="1">
    <location>
        <begin position="79"/>
        <end position="106"/>
    </location>
</feature>
<evidence type="ECO:0000256" key="1">
    <source>
        <dbReference type="SAM" id="Phobius"/>
    </source>
</evidence>
<proteinExistence type="predicted"/>
<dbReference type="Proteomes" id="UP001454036">
    <property type="component" value="Unassembled WGS sequence"/>
</dbReference>
<feature type="transmembrane region" description="Helical" evidence="1">
    <location>
        <begin position="227"/>
        <end position="248"/>
    </location>
</feature>
<evidence type="ECO:0000313" key="3">
    <source>
        <dbReference type="Proteomes" id="UP001454036"/>
    </source>
</evidence>
<feature type="transmembrane region" description="Helical" evidence="1">
    <location>
        <begin position="7"/>
        <end position="30"/>
    </location>
</feature>
<name>A0AAV3R584_LITER</name>
<dbReference type="EMBL" id="BAABME010007714">
    <property type="protein sequence ID" value="GAA0171539.1"/>
    <property type="molecule type" value="Genomic_DNA"/>
</dbReference>
<dbReference type="InterPro" id="IPR040229">
    <property type="entry name" value="At3g27390-like"/>
</dbReference>
<accession>A0AAV3R584</accession>
<sequence length="580" mass="64652">MEPPRRFFPIVSNFICFLPVFIALLIIGLIKGLVLFPVICIIVTVGNSAIILGLWPVHLFYTCYCLFSTKQFGPVLKIVLFLFLPVVLIPWPLFGILCSIVGGAAYGLLVPMFATVEAVGEGKTDKFLHCIIDGTWDIVKGSFTVVRDFGDVCYHSYFSIMDDLRVQEPPEGNYYEIWLLCIPFALLAAALGIVVDFLIISCVALIKSPYMLFKGWHRLFHDCIGREGPFLEALCVPLAGLAIILWPLAVVGAVLASVASSIFFGAYAAVVVYQESSLWLGLRYIVASLSIYDEYSNDVLDMPEGSCFPRPQYRKKTASRTTSLASSSFSKPNSFKKTVSRTSSLNNPLIDLKPLELLDRLFIWCQQYGESMVSEGIISLKDIENAKSNRDTRGVISIGLPAYSILQTLLRSAKSNSAGLILSDGVEITSSNRPKDKFYDWFLNPLLVIKDQIKAEKLSEAEEEYLGKLVLLSGDSERLGKQNPAAPPDSVLRRAELDALARRLRGITKSVSRYPTFRRRFDDSMKIILEELDGKSRSRSVSKSSTIGRMLSRKSFKSRTNTEFDQEAQQTVVDRDVQIA</sequence>
<keyword evidence="1" id="KW-1133">Transmembrane helix</keyword>
<comment type="caution">
    <text evidence="2">The sequence shown here is derived from an EMBL/GenBank/DDBJ whole genome shotgun (WGS) entry which is preliminary data.</text>
</comment>
<dbReference type="PANTHER" id="PTHR31133:SF3">
    <property type="entry name" value="TRANSMEMBRANE PROTEIN"/>
    <property type="match status" value="1"/>
</dbReference>